<dbReference type="SMART" id="SM00448">
    <property type="entry name" value="REC"/>
    <property type="match status" value="1"/>
</dbReference>
<dbReference type="OrthoDB" id="9797341at2"/>
<comment type="caution">
    <text evidence="5">The sequence shown here is derived from an EMBL/GenBank/DDBJ whole genome shotgun (WGS) entry which is preliminary data.</text>
</comment>
<dbReference type="AlphaFoldDB" id="A0A081PG68"/>
<name>A0A081PG68_9SPHI</name>
<dbReference type="PANTHER" id="PTHR44591">
    <property type="entry name" value="STRESS RESPONSE REGULATOR PROTEIN 1"/>
    <property type="match status" value="1"/>
</dbReference>
<dbReference type="InterPro" id="IPR001789">
    <property type="entry name" value="Sig_transdc_resp-reg_receiver"/>
</dbReference>
<dbReference type="eggNOG" id="COG2197">
    <property type="taxonomic scope" value="Bacteria"/>
</dbReference>
<dbReference type="Gene3D" id="3.40.50.2300">
    <property type="match status" value="1"/>
</dbReference>
<dbReference type="InterPro" id="IPR050595">
    <property type="entry name" value="Bact_response_regulator"/>
</dbReference>
<dbReference type="PANTHER" id="PTHR44591:SF14">
    <property type="entry name" value="PROTEIN PILG"/>
    <property type="match status" value="1"/>
</dbReference>
<organism evidence="5 6">
    <name type="scientific">Pedobacter antarcticus 4BY</name>
    <dbReference type="NCBI Taxonomy" id="1358423"/>
    <lineage>
        <taxon>Bacteria</taxon>
        <taxon>Pseudomonadati</taxon>
        <taxon>Bacteroidota</taxon>
        <taxon>Sphingobacteriia</taxon>
        <taxon>Sphingobacteriales</taxon>
        <taxon>Sphingobacteriaceae</taxon>
        <taxon>Pedobacter</taxon>
    </lineage>
</organism>
<dbReference type="Pfam" id="PF00072">
    <property type="entry name" value="Response_reg"/>
    <property type="match status" value="1"/>
</dbReference>
<dbReference type="GO" id="GO:0000160">
    <property type="term" value="P:phosphorelay signal transduction system"/>
    <property type="evidence" value="ECO:0007669"/>
    <property type="project" value="UniProtKB-KW"/>
</dbReference>
<proteinExistence type="predicted"/>
<keyword evidence="1 3" id="KW-0597">Phosphoprotein</keyword>
<keyword evidence="2" id="KW-0902">Two-component regulatory system</keyword>
<dbReference type="InterPro" id="IPR058245">
    <property type="entry name" value="NreC/VraR/RcsB-like_REC"/>
</dbReference>
<dbReference type="SUPFAM" id="SSF52172">
    <property type="entry name" value="CheY-like"/>
    <property type="match status" value="1"/>
</dbReference>
<evidence type="ECO:0000256" key="1">
    <source>
        <dbReference type="ARBA" id="ARBA00022553"/>
    </source>
</evidence>
<evidence type="ECO:0000313" key="5">
    <source>
        <dbReference type="EMBL" id="KEQ29691.1"/>
    </source>
</evidence>
<feature type="modified residue" description="4-aspartylphosphate" evidence="3">
    <location>
        <position position="60"/>
    </location>
</feature>
<dbReference type="RefSeq" id="WP_037441491.1">
    <property type="nucleotide sequence ID" value="NZ_JNFF01000064.1"/>
</dbReference>
<feature type="domain" description="Response regulatory" evidence="4">
    <location>
        <begin position="8"/>
        <end position="125"/>
    </location>
</feature>
<evidence type="ECO:0000313" key="6">
    <source>
        <dbReference type="Proteomes" id="UP000028007"/>
    </source>
</evidence>
<dbReference type="InterPro" id="IPR011006">
    <property type="entry name" value="CheY-like_superfamily"/>
</dbReference>
<reference evidence="5 6" key="1">
    <citation type="journal article" date="1992" name="Int. J. Syst. Bacteriol.">
        <title>Sphingobacterium antarcticus sp. nov. a Psychrotrophic Bacterium from the Soils of Schirmacher Oasis, Antarctica.</title>
        <authorList>
            <person name="Shivaji S."/>
            <person name="Ray M.K."/>
            <person name="Rao N.S."/>
            <person name="Saiserr L."/>
            <person name="Jagannadham M.V."/>
            <person name="Kumar G.S."/>
            <person name="Reddy G."/>
            <person name="Bhargava P.M."/>
        </authorList>
    </citation>
    <scope>NUCLEOTIDE SEQUENCE [LARGE SCALE GENOMIC DNA]</scope>
    <source>
        <strain evidence="5 6">4BY</strain>
    </source>
</reference>
<accession>A0A081PG68</accession>
<evidence type="ECO:0000256" key="3">
    <source>
        <dbReference type="PROSITE-ProRule" id="PRU00169"/>
    </source>
</evidence>
<dbReference type="CDD" id="cd17535">
    <property type="entry name" value="REC_NarL-like"/>
    <property type="match status" value="1"/>
</dbReference>
<dbReference type="Proteomes" id="UP000028007">
    <property type="component" value="Unassembled WGS sequence"/>
</dbReference>
<keyword evidence="6" id="KW-1185">Reference proteome</keyword>
<sequence length="140" mass="15912">MKSTTTLNIVIVDDNLIYQRIISYSLKQNSYNILFQAENGQDCLDQLRQSVVLPHLIILDLDMPVMNGYDTAIHLKASWPAIKIIAYSSTEDPKAFQKIMANGADHFVSKGNDIQELIRKIAQLIIPEVNENIQNGWRKV</sequence>
<gene>
    <name evidence="5" type="ORF">N180_17945</name>
</gene>
<evidence type="ECO:0000256" key="2">
    <source>
        <dbReference type="ARBA" id="ARBA00023012"/>
    </source>
</evidence>
<dbReference type="PROSITE" id="PS50110">
    <property type="entry name" value="RESPONSE_REGULATORY"/>
    <property type="match status" value="1"/>
</dbReference>
<protein>
    <recommendedName>
        <fullName evidence="4">Response regulatory domain-containing protein</fullName>
    </recommendedName>
</protein>
<dbReference type="EMBL" id="JNFF01000064">
    <property type="protein sequence ID" value="KEQ29691.1"/>
    <property type="molecule type" value="Genomic_DNA"/>
</dbReference>
<evidence type="ECO:0000259" key="4">
    <source>
        <dbReference type="PROSITE" id="PS50110"/>
    </source>
</evidence>